<organism evidence="3 4">
    <name type="scientific">Lophium mytilinum</name>
    <dbReference type="NCBI Taxonomy" id="390894"/>
    <lineage>
        <taxon>Eukaryota</taxon>
        <taxon>Fungi</taxon>
        <taxon>Dikarya</taxon>
        <taxon>Ascomycota</taxon>
        <taxon>Pezizomycotina</taxon>
        <taxon>Dothideomycetes</taxon>
        <taxon>Pleosporomycetidae</taxon>
        <taxon>Mytilinidiales</taxon>
        <taxon>Mytilinidiaceae</taxon>
        <taxon>Lophium</taxon>
    </lineage>
</organism>
<name>A0A6A6QPZ0_9PEZI</name>
<keyword evidence="2" id="KW-0472">Membrane</keyword>
<feature type="compositionally biased region" description="Polar residues" evidence="1">
    <location>
        <begin position="1342"/>
        <end position="1351"/>
    </location>
</feature>
<evidence type="ECO:0000256" key="2">
    <source>
        <dbReference type="SAM" id="Phobius"/>
    </source>
</evidence>
<feature type="transmembrane region" description="Helical" evidence="2">
    <location>
        <begin position="1261"/>
        <end position="1281"/>
    </location>
</feature>
<keyword evidence="4" id="KW-1185">Reference proteome</keyword>
<dbReference type="Pfam" id="PF01544">
    <property type="entry name" value="CorA"/>
    <property type="match status" value="1"/>
</dbReference>
<keyword evidence="2" id="KW-0812">Transmembrane</keyword>
<feature type="compositionally biased region" description="Basic and acidic residues" evidence="1">
    <location>
        <begin position="1356"/>
        <end position="1368"/>
    </location>
</feature>
<dbReference type="Proteomes" id="UP000799750">
    <property type="component" value="Unassembled WGS sequence"/>
</dbReference>
<feature type="region of interest" description="Disordered" evidence="1">
    <location>
        <begin position="1335"/>
        <end position="1434"/>
    </location>
</feature>
<dbReference type="Gene3D" id="1.20.58.340">
    <property type="entry name" value="Magnesium transport protein CorA, transmembrane region"/>
    <property type="match status" value="1"/>
</dbReference>
<evidence type="ECO:0000313" key="4">
    <source>
        <dbReference type="Proteomes" id="UP000799750"/>
    </source>
</evidence>
<keyword evidence="2" id="KW-1133">Transmembrane helix</keyword>
<proteinExistence type="predicted"/>
<reference evidence="3" key="1">
    <citation type="journal article" date="2020" name="Stud. Mycol.">
        <title>101 Dothideomycetes genomes: a test case for predicting lifestyles and emergence of pathogens.</title>
        <authorList>
            <person name="Haridas S."/>
            <person name="Albert R."/>
            <person name="Binder M."/>
            <person name="Bloem J."/>
            <person name="Labutti K."/>
            <person name="Salamov A."/>
            <person name="Andreopoulos B."/>
            <person name="Baker S."/>
            <person name="Barry K."/>
            <person name="Bills G."/>
            <person name="Bluhm B."/>
            <person name="Cannon C."/>
            <person name="Castanera R."/>
            <person name="Culley D."/>
            <person name="Daum C."/>
            <person name="Ezra D."/>
            <person name="Gonzalez J."/>
            <person name="Henrissat B."/>
            <person name="Kuo A."/>
            <person name="Liang C."/>
            <person name="Lipzen A."/>
            <person name="Lutzoni F."/>
            <person name="Magnuson J."/>
            <person name="Mondo S."/>
            <person name="Nolan M."/>
            <person name="Ohm R."/>
            <person name="Pangilinan J."/>
            <person name="Park H.-J."/>
            <person name="Ramirez L."/>
            <person name="Alfaro M."/>
            <person name="Sun H."/>
            <person name="Tritt A."/>
            <person name="Yoshinaga Y."/>
            <person name="Zwiers L.-H."/>
            <person name="Turgeon B."/>
            <person name="Goodwin S."/>
            <person name="Spatafora J."/>
            <person name="Crous P."/>
            <person name="Grigoriev I."/>
        </authorList>
    </citation>
    <scope>NUCLEOTIDE SEQUENCE</scope>
    <source>
        <strain evidence="3">CBS 269.34</strain>
    </source>
</reference>
<dbReference type="GO" id="GO:0046873">
    <property type="term" value="F:metal ion transmembrane transporter activity"/>
    <property type="evidence" value="ECO:0007669"/>
    <property type="project" value="InterPro"/>
</dbReference>
<dbReference type="GO" id="GO:0016020">
    <property type="term" value="C:membrane"/>
    <property type="evidence" value="ECO:0007669"/>
    <property type="project" value="InterPro"/>
</dbReference>
<dbReference type="OrthoDB" id="5361176at2759"/>
<protein>
    <submittedName>
        <fullName evidence="3">Uncharacterized protein</fullName>
    </submittedName>
</protein>
<sequence length="1434" mass="165008">MAEECINRIPDASESNNLPGGGLGPRLESTEAFQEPPDIEDVEFRYSLLDKLKSEECISIPEEAKQKSRDPYPYVSFGDEGTTGSVTAYGDLMQITQFLELSRSGFFSVDLPQVPEPYFVQDRTQTLMDIRNRNYTGIYAILQGVDFPDESSEMKVEFIHDRWPLFTTKYDYITFKIQHVAFQGTVFQQYHYSTEKEPFVVPSGFKVSISADLRIRDLDFIDPQYKFNEEDQPSDNYSHRLSKSKHGFILKHTGLVSDDDLQPQKGTNDSVALAVSIFVNGELQELVQDSEEDSEDWYFTKPGKGFLMEPSKPLQITVAFKLLPCKKDWDGGNFPITQHSLREMHKMLEASSFTRLKLSENDLHMDFVMRRNLEHILSVCSTPVPHTCRKGCEDGKLCPEKTAIALTCGDLSGHRIVTSASFFAFQFLLSMFKYLEKFRNQAAAERHPTHCKCNQNDRAACEWMFSGLLQRRIKEVCRMHLIWIGQAEIVDACFGANYWATGKQIAAADTPSLKALTDTPFQLIKLADFRTMFKHSKDEKLVKALEPLLEPLVGPWIKSIDTDNGREFYAFPHPTSIRAGVQEFRLEDHVWIWRAFQSVKSLGLGSKLENFERPLRPGDLNTERAAKIPLSSDYSPTVFQRHVLRRFTTENPVSRQRMLAVARSTSDNRFYLHSRDTALLYTETSSFFAKSGTFWKATIDAQRFHDENQDSRWDNPLRYALAFMMGRKGLQINDRLPDDLSNAAKDLLLQSSSANGLFPGALNAETKEPELFRNEAQRDFYWHRTFEVPYILWHFNSENQKAEDFGMSPPNPSNKPAGQTNEILAISLASGLHSTQLEMKRWMPFNNLIVQKSIVDLSDEWLYNLPSFLDFTPSVNDKDDAEINEKDATDHQFRGVIIDIPKTEHNKKGKSQPYSNEGPWSNFEVLCNKEMYEKLKERRTAKSAKKRLIWSPNANHSTKRLCCLTSTGDEKESLGLFYDRHHVKLKYLFDEVTATANLWTTEFHLSSYELLKPYQDKQMTDLVFLGGDRVIRKAGTSFRFVGDFFDRYWTCHVLESEEDRNQGIATRLKELIEPKRLLPKVERRKEPWRQRKVLELLLFDRMLKKITGRYEDMIAETSRRLSDLFPHTTTGKDDPKNIILVSNGLFSAPMNNDAYLTFSKEWPPFQYTLQVMEEDLKDTLEKIDLWRDREVARQPERPRWTKNDESRYRATITKLTTSNNNEIRDLNHYRATIQSLRTSLTSGLESTRNELSFRSAENVRFFTYITVIFLPLGFATAIFSMGDSSPKRKTLKAMVVTAIITLLLTIVVLVSVHTLEKALFQPVVKISRRLSRRRVARPDKSTPYNGSSSFDSLPEFSERSFTQDERGFPCRRSSGTEDVASESQDQPDTPSGGEHTAGRIPGSWGLWVGDSRRRRETREARMPDDPRLEEGKPN</sequence>
<feature type="region of interest" description="Disordered" evidence="1">
    <location>
        <begin position="1"/>
        <end position="36"/>
    </location>
</feature>
<evidence type="ECO:0000256" key="1">
    <source>
        <dbReference type="SAM" id="MobiDB-lite"/>
    </source>
</evidence>
<dbReference type="EMBL" id="MU004193">
    <property type="protein sequence ID" value="KAF2492947.1"/>
    <property type="molecule type" value="Genomic_DNA"/>
</dbReference>
<accession>A0A6A6QPZ0</accession>
<feature type="compositionally biased region" description="Basic and acidic residues" evidence="1">
    <location>
        <begin position="1410"/>
        <end position="1434"/>
    </location>
</feature>
<gene>
    <name evidence="3" type="ORF">BU16DRAFT_94470</name>
</gene>
<feature type="transmembrane region" description="Helical" evidence="2">
    <location>
        <begin position="1293"/>
        <end position="1315"/>
    </location>
</feature>
<evidence type="ECO:0000313" key="3">
    <source>
        <dbReference type="EMBL" id="KAF2492947.1"/>
    </source>
</evidence>
<dbReference type="InterPro" id="IPR002523">
    <property type="entry name" value="MgTranspt_CorA/ZnTranspt_ZntB"/>
</dbReference>